<sequence length="572" mass="62466">MLIKHRSPSSSEPLDDSLPPILDKILRQRGLKDAAEISTKAAHLLHYRALKDIDRAADIIASAIEESHNICIVGDFDADGATSTALCMLCLRDFGHSNAQFIVPNRFDFGYGLTPPVVNMAHEQGANVIVTVDNGISSVDGVALANSLGIKVVVTDHHLAGSHLPDASAIVNPNQPGCEFASKNIAGVGVAFYVMSAVKARLEQSEYFSAKGLCAPNLAKYLDIVALGTVADVVALDHNNRILVQQGIGRIRARKTRPGILALLDIGGRDPRRIASTDLGFVLGPRLNAAGRLQDMSVGIHCLLTNDNEQAYKIAAQLDALNRERRTIEQGMQNLAETALAAFEDDKNSMPAGIILYDEEYHQGVVGILAGRIKEKHYKPTIAFANENEHALKGSARSIPGVHIRDVLERIHTQNPGLIAKFGGHAMAAGLSLDKSKLPAFKQAFEEEVERVSAHLPNAHTMLSDGALACDEMVLQTAEILKMSIPWGQQFEEPLFDDDFTLINQRIVGEKHLKMVVQKDDQVFDAIAFNVDLERWPNLEVNRVHLAYRLDINEFRGQINVQLLVSGIEAVR</sequence>
<dbReference type="Pfam" id="PF02272">
    <property type="entry name" value="DHHA1"/>
    <property type="match status" value="1"/>
</dbReference>
<dbReference type="RefSeq" id="WP_382410311.1">
    <property type="nucleotide sequence ID" value="NZ_JBHSGU010000019.1"/>
</dbReference>
<feature type="domain" description="RecJ OB" evidence="8">
    <location>
        <begin position="465"/>
        <end position="565"/>
    </location>
</feature>
<dbReference type="Gene3D" id="3.10.310.30">
    <property type="match status" value="1"/>
</dbReference>
<evidence type="ECO:0000259" key="8">
    <source>
        <dbReference type="Pfam" id="PF17768"/>
    </source>
</evidence>
<accession>A0ABV9M0G4</accession>
<dbReference type="Proteomes" id="UP001595897">
    <property type="component" value="Unassembled WGS sequence"/>
</dbReference>
<dbReference type="InterPro" id="IPR003156">
    <property type="entry name" value="DHHA1_dom"/>
</dbReference>
<evidence type="ECO:0000259" key="7">
    <source>
        <dbReference type="Pfam" id="PF02272"/>
    </source>
</evidence>
<proteinExistence type="inferred from homology"/>
<dbReference type="InterPro" id="IPR004610">
    <property type="entry name" value="RecJ"/>
</dbReference>
<dbReference type="PANTHER" id="PTHR30255:SF2">
    <property type="entry name" value="SINGLE-STRANDED-DNA-SPECIFIC EXONUCLEASE RECJ"/>
    <property type="match status" value="1"/>
</dbReference>
<keyword evidence="10" id="KW-1185">Reference proteome</keyword>
<evidence type="ECO:0000313" key="10">
    <source>
        <dbReference type="Proteomes" id="UP001595897"/>
    </source>
</evidence>
<dbReference type="InterPro" id="IPR041122">
    <property type="entry name" value="RecJ_OB"/>
</dbReference>
<comment type="similarity">
    <text evidence="1">Belongs to the RecJ family.</text>
</comment>
<dbReference type="Gene3D" id="3.90.1640.30">
    <property type="match status" value="1"/>
</dbReference>
<dbReference type="Pfam" id="PF01368">
    <property type="entry name" value="DHH"/>
    <property type="match status" value="1"/>
</dbReference>
<evidence type="ECO:0000256" key="5">
    <source>
        <dbReference type="ARBA" id="ARBA00022839"/>
    </source>
</evidence>
<keyword evidence="5 9" id="KW-0269">Exonuclease</keyword>
<dbReference type="NCBIfam" id="TIGR00644">
    <property type="entry name" value="recJ"/>
    <property type="match status" value="1"/>
</dbReference>
<feature type="domain" description="DDH" evidence="6">
    <location>
        <begin position="69"/>
        <end position="229"/>
    </location>
</feature>
<dbReference type="GO" id="GO:0004527">
    <property type="term" value="F:exonuclease activity"/>
    <property type="evidence" value="ECO:0007669"/>
    <property type="project" value="UniProtKB-KW"/>
</dbReference>
<dbReference type="InterPro" id="IPR001667">
    <property type="entry name" value="DDH_dom"/>
</dbReference>
<reference evidence="10" key="1">
    <citation type="journal article" date="2019" name="Int. J. Syst. Evol. Microbiol.">
        <title>The Global Catalogue of Microorganisms (GCM) 10K type strain sequencing project: providing services to taxonomists for standard genome sequencing and annotation.</title>
        <authorList>
            <consortium name="The Broad Institute Genomics Platform"/>
            <consortium name="The Broad Institute Genome Sequencing Center for Infectious Disease"/>
            <person name="Wu L."/>
            <person name="Ma J."/>
        </authorList>
    </citation>
    <scope>NUCLEOTIDE SEQUENCE [LARGE SCALE GENOMIC DNA]</scope>
    <source>
        <strain evidence="10">KACC 12507</strain>
    </source>
</reference>
<protein>
    <recommendedName>
        <fullName evidence="2">Single-stranded-DNA-specific exonuclease RecJ</fullName>
    </recommendedName>
</protein>
<evidence type="ECO:0000256" key="1">
    <source>
        <dbReference type="ARBA" id="ARBA00005915"/>
    </source>
</evidence>
<gene>
    <name evidence="9" type="primary">recJ</name>
    <name evidence="9" type="ORF">ACFO4O_15910</name>
</gene>
<evidence type="ECO:0000256" key="3">
    <source>
        <dbReference type="ARBA" id="ARBA00022722"/>
    </source>
</evidence>
<name>A0ABV9M0G4_9ALTE</name>
<dbReference type="PANTHER" id="PTHR30255">
    <property type="entry name" value="SINGLE-STRANDED-DNA-SPECIFIC EXONUCLEASE RECJ"/>
    <property type="match status" value="1"/>
</dbReference>
<feature type="domain" description="DHHA1" evidence="7">
    <location>
        <begin position="354"/>
        <end position="450"/>
    </location>
</feature>
<dbReference type="Pfam" id="PF17768">
    <property type="entry name" value="RecJ_OB"/>
    <property type="match status" value="1"/>
</dbReference>
<evidence type="ECO:0000256" key="2">
    <source>
        <dbReference type="ARBA" id="ARBA00019841"/>
    </source>
</evidence>
<dbReference type="InterPro" id="IPR051673">
    <property type="entry name" value="SSDNA_exonuclease_RecJ"/>
</dbReference>
<dbReference type="SUPFAM" id="SSF64182">
    <property type="entry name" value="DHH phosphoesterases"/>
    <property type="match status" value="1"/>
</dbReference>
<evidence type="ECO:0000256" key="4">
    <source>
        <dbReference type="ARBA" id="ARBA00022801"/>
    </source>
</evidence>
<dbReference type="EMBL" id="JBHSGU010000019">
    <property type="protein sequence ID" value="MFC4701641.1"/>
    <property type="molecule type" value="Genomic_DNA"/>
</dbReference>
<dbReference type="InterPro" id="IPR038763">
    <property type="entry name" value="DHH_sf"/>
</dbReference>
<keyword evidence="4" id="KW-0378">Hydrolase</keyword>
<keyword evidence="3" id="KW-0540">Nuclease</keyword>
<evidence type="ECO:0000259" key="6">
    <source>
        <dbReference type="Pfam" id="PF01368"/>
    </source>
</evidence>
<comment type="caution">
    <text evidence="9">The sequence shown here is derived from an EMBL/GenBank/DDBJ whole genome shotgun (WGS) entry which is preliminary data.</text>
</comment>
<organism evidence="9 10">
    <name type="scientific">Glaciecola siphonariae</name>
    <dbReference type="NCBI Taxonomy" id="521012"/>
    <lineage>
        <taxon>Bacteria</taxon>
        <taxon>Pseudomonadati</taxon>
        <taxon>Pseudomonadota</taxon>
        <taxon>Gammaproteobacteria</taxon>
        <taxon>Alteromonadales</taxon>
        <taxon>Alteromonadaceae</taxon>
        <taxon>Glaciecola</taxon>
    </lineage>
</organism>
<evidence type="ECO:0000313" key="9">
    <source>
        <dbReference type="EMBL" id="MFC4701641.1"/>
    </source>
</evidence>